<dbReference type="InterPro" id="IPR004437">
    <property type="entry name" value="ParB/RepB/Spo0J"/>
</dbReference>
<dbReference type="FunFam" id="3.90.1530.30:FF:000001">
    <property type="entry name" value="Chromosome partitioning protein ParB"/>
    <property type="match status" value="1"/>
</dbReference>
<dbReference type="SMART" id="SM00470">
    <property type="entry name" value="ParB"/>
    <property type="match status" value="1"/>
</dbReference>
<dbReference type="Proteomes" id="UP000748308">
    <property type="component" value="Unassembled WGS sequence"/>
</dbReference>
<keyword evidence="2" id="KW-0159">Chromosome partition</keyword>
<dbReference type="EMBL" id="VGIY01000010">
    <property type="protein sequence ID" value="MBM3316399.1"/>
    <property type="molecule type" value="Genomic_DNA"/>
</dbReference>
<dbReference type="InterPro" id="IPR036086">
    <property type="entry name" value="ParB/Sulfiredoxin_sf"/>
</dbReference>
<proteinExistence type="inferred from homology"/>
<dbReference type="PANTHER" id="PTHR33375:SF1">
    <property type="entry name" value="CHROMOSOME-PARTITIONING PROTEIN PARB-RELATED"/>
    <property type="match status" value="1"/>
</dbReference>
<dbReference type="CDD" id="cd16393">
    <property type="entry name" value="SPO0J_N"/>
    <property type="match status" value="1"/>
</dbReference>
<evidence type="ECO:0000313" key="6">
    <source>
        <dbReference type="Proteomes" id="UP000748308"/>
    </source>
</evidence>
<evidence type="ECO:0000256" key="2">
    <source>
        <dbReference type="ARBA" id="ARBA00022829"/>
    </source>
</evidence>
<comment type="similarity">
    <text evidence="1">Belongs to the ParB family.</text>
</comment>
<dbReference type="InterPro" id="IPR057240">
    <property type="entry name" value="ParB_dimer_C"/>
</dbReference>
<dbReference type="Pfam" id="PF23552">
    <property type="entry name" value="ParB_C"/>
    <property type="match status" value="1"/>
</dbReference>
<dbReference type="Gene3D" id="3.90.1530.30">
    <property type="match status" value="1"/>
</dbReference>
<evidence type="ECO:0000256" key="3">
    <source>
        <dbReference type="ARBA" id="ARBA00023125"/>
    </source>
</evidence>
<feature type="domain" description="ParB-like N-terminal" evidence="4">
    <location>
        <begin position="63"/>
        <end position="152"/>
    </location>
</feature>
<protein>
    <submittedName>
        <fullName evidence="5">ParB/RepB/Spo0J family partition protein</fullName>
    </submittedName>
</protein>
<dbReference type="GO" id="GO:0005694">
    <property type="term" value="C:chromosome"/>
    <property type="evidence" value="ECO:0007669"/>
    <property type="project" value="TreeGrafter"/>
</dbReference>
<organism evidence="5 6">
    <name type="scientific">Eiseniibacteriota bacterium</name>
    <dbReference type="NCBI Taxonomy" id="2212470"/>
    <lineage>
        <taxon>Bacteria</taxon>
        <taxon>Candidatus Eiseniibacteriota</taxon>
    </lineage>
</organism>
<dbReference type="InterPro" id="IPR041468">
    <property type="entry name" value="HTH_ParB/Spo0J"/>
</dbReference>
<dbReference type="SUPFAM" id="SSF110849">
    <property type="entry name" value="ParB/Sulfiredoxin"/>
    <property type="match status" value="1"/>
</dbReference>
<name>A0A937X8E4_UNCEI</name>
<dbReference type="Pfam" id="PF02195">
    <property type="entry name" value="ParB_N"/>
    <property type="match status" value="1"/>
</dbReference>
<dbReference type="PANTHER" id="PTHR33375">
    <property type="entry name" value="CHROMOSOME-PARTITIONING PROTEIN PARB-RELATED"/>
    <property type="match status" value="1"/>
</dbReference>
<reference evidence="5" key="1">
    <citation type="submission" date="2019-03" db="EMBL/GenBank/DDBJ databases">
        <title>Lake Tanganyika Metagenome-Assembled Genomes (MAGs).</title>
        <authorList>
            <person name="Tran P."/>
        </authorList>
    </citation>
    <scope>NUCLEOTIDE SEQUENCE</scope>
    <source>
        <strain evidence="5">M_DeepCast_400m_m2_100</strain>
    </source>
</reference>
<accession>A0A937X8E4</accession>
<dbReference type="Pfam" id="PF17762">
    <property type="entry name" value="HTH_ParB"/>
    <property type="match status" value="1"/>
</dbReference>
<gene>
    <name evidence="5" type="ORF">FJY75_00965</name>
</gene>
<dbReference type="SUPFAM" id="SSF109709">
    <property type="entry name" value="KorB DNA-binding domain-like"/>
    <property type="match status" value="1"/>
</dbReference>
<dbReference type="FunFam" id="1.10.10.2830:FF:000001">
    <property type="entry name" value="Chromosome partitioning protein ParB"/>
    <property type="match status" value="1"/>
</dbReference>
<evidence type="ECO:0000256" key="1">
    <source>
        <dbReference type="ARBA" id="ARBA00006295"/>
    </source>
</evidence>
<dbReference type="InterPro" id="IPR050336">
    <property type="entry name" value="Chromosome_partition/occlusion"/>
</dbReference>
<dbReference type="GO" id="GO:0003677">
    <property type="term" value="F:DNA binding"/>
    <property type="evidence" value="ECO:0007669"/>
    <property type="project" value="UniProtKB-KW"/>
</dbReference>
<evidence type="ECO:0000313" key="5">
    <source>
        <dbReference type="EMBL" id="MBM3316399.1"/>
    </source>
</evidence>
<dbReference type="InterPro" id="IPR003115">
    <property type="entry name" value="ParB_N"/>
</dbReference>
<dbReference type="NCBIfam" id="TIGR00180">
    <property type="entry name" value="parB_part"/>
    <property type="match status" value="1"/>
</dbReference>
<dbReference type="Gene3D" id="1.10.10.2830">
    <property type="match status" value="1"/>
</dbReference>
<dbReference type="GO" id="GO:0045881">
    <property type="term" value="P:positive regulation of sporulation resulting in formation of a cellular spore"/>
    <property type="evidence" value="ECO:0007669"/>
    <property type="project" value="TreeGrafter"/>
</dbReference>
<sequence>MARKALGKGLRALIPEAGDERPIGAVAVDPGVVPRSPSAHLGQGLGGSEIEELREDHALPRIRSIPVGEITPNRNQPRSRIRPEDLAELADSIRENGLIEPVIVRPSGDQFELVAGERRWRACVLAGWKEIPAVVRSMGTETSLEIALVENIQRSDLNPVEEARAYQRLATEFGRTHEEIARKVGKDRSTVANLLRILRLPEAVLERVSRETLTVGHARALLSLGEAEQLEMARQAELHAWSVREVEERVARALGGADSGKRGRAARRGLKKPEHIIRLEDELCRHFGAETKVRLQRRGGRLEIRFHDEEELSRLLDLLGVVVR</sequence>
<dbReference type="AlphaFoldDB" id="A0A937X8E4"/>
<comment type="caution">
    <text evidence="5">The sequence shown here is derived from an EMBL/GenBank/DDBJ whole genome shotgun (WGS) entry which is preliminary data.</text>
</comment>
<evidence type="ECO:0000259" key="4">
    <source>
        <dbReference type="SMART" id="SM00470"/>
    </source>
</evidence>
<keyword evidence="3" id="KW-0238">DNA-binding</keyword>
<dbReference type="GO" id="GO:0007059">
    <property type="term" value="P:chromosome segregation"/>
    <property type="evidence" value="ECO:0007669"/>
    <property type="project" value="UniProtKB-KW"/>
</dbReference>